<dbReference type="PROSITE" id="PS51918">
    <property type="entry name" value="RADICAL_SAM"/>
    <property type="match status" value="1"/>
</dbReference>
<keyword evidence="2 12" id="KW-0004">4Fe-4S</keyword>
<comment type="catalytic activity">
    <reaction evidence="12">
        <text>adenosine(37) in tRNA + 2 reduced [2Fe-2S]-[ferredoxin] + 2 S-adenosyl-L-methionine = 2-methyladenosine(37) in tRNA + 5'-deoxyadenosine + L-methionine + 2 oxidized [2Fe-2S]-[ferredoxin] + S-adenosyl-L-homocysteine</text>
        <dbReference type="Rhea" id="RHEA:43332"/>
        <dbReference type="Rhea" id="RHEA-COMP:10000"/>
        <dbReference type="Rhea" id="RHEA-COMP:10001"/>
        <dbReference type="Rhea" id="RHEA-COMP:10162"/>
        <dbReference type="Rhea" id="RHEA-COMP:10485"/>
        <dbReference type="ChEBI" id="CHEBI:17319"/>
        <dbReference type="ChEBI" id="CHEBI:33737"/>
        <dbReference type="ChEBI" id="CHEBI:33738"/>
        <dbReference type="ChEBI" id="CHEBI:57844"/>
        <dbReference type="ChEBI" id="CHEBI:57856"/>
        <dbReference type="ChEBI" id="CHEBI:59789"/>
        <dbReference type="ChEBI" id="CHEBI:74411"/>
        <dbReference type="ChEBI" id="CHEBI:74497"/>
        <dbReference type="EC" id="2.1.1.192"/>
    </reaction>
</comment>
<keyword evidence="5 12" id="KW-0489">Methyltransferase</keyword>
<proteinExistence type="inferred from homology"/>
<keyword evidence="12" id="KW-1015">Disulfide bond</keyword>
<dbReference type="GO" id="GO:0008168">
    <property type="term" value="F:methyltransferase activity"/>
    <property type="evidence" value="ECO:0007669"/>
    <property type="project" value="UniProtKB-KW"/>
</dbReference>
<feature type="active site" description="Proton acceptor" evidence="12">
    <location>
        <position position="90"/>
    </location>
</feature>
<dbReference type="GO" id="GO:0032259">
    <property type="term" value="P:methylation"/>
    <property type="evidence" value="ECO:0007669"/>
    <property type="project" value="UniProtKB-KW"/>
</dbReference>
<keyword evidence="10 12" id="KW-0408">Iron</keyword>
<evidence type="ECO:0000256" key="9">
    <source>
        <dbReference type="ARBA" id="ARBA00022723"/>
    </source>
</evidence>
<feature type="domain" description="Radical SAM core" evidence="13">
    <location>
        <begin position="96"/>
        <end position="326"/>
    </location>
</feature>
<evidence type="ECO:0000313" key="15">
    <source>
        <dbReference type="Proteomes" id="UP001209076"/>
    </source>
</evidence>
<dbReference type="PIRSF" id="PIRSF006004">
    <property type="entry name" value="CHP00048"/>
    <property type="match status" value="1"/>
</dbReference>
<keyword evidence="15" id="KW-1185">Reference proteome</keyword>
<dbReference type="SFLD" id="SFLDG01062">
    <property type="entry name" value="methyltransferase_(Class_A)"/>
    <property type="match status" value="1"/>
</dbReference>
<dbReference type="InterPro" id="IPR040072">
    <property type="entry name" value="Methyltransferase_A"/>
</dbReference>
<dbReference type="InterPro" id="IPR004383">
    <property type="entry name" value="rRNA_lsu_MTrfase_RlmN/Cfr"/>
</dbReference>
<comment type="cofactor">
    <cofactor evidence="12">
        <name>[4Fe-4S] cluster</name>
        <dbReference type="ChEBI" id="CHEBI:49883"/>
    </cofactor>
    <text evidence="12">Binds 1 [4Fe-4S] cluster. The cluster is coordinated with 3 cysteines and an exchangeable S-adenosyl-L-methionine.</text>
</comment>
<dbReference type="InterPro" id="IPR058240">
    <property type="entry name" value="rSAM_sf"/>
</dbReference>
<keyword evidence="7 12" id="KW-0949">S-adenosyl-L-methionine</keyword>
<comment type="function">
    <text evidence="12">Specifically methylates position 2 of adenine 2503 in 23S rRNA and position 2 of adenine 37 in tRNAs.</text>
</comment>
<keyword evidence="3 12" id="KW-0963">Cytoplasm</keyword>
<evidence type="ECO:0000259" key="13">
    <source>
        <dbReference type="PROSITE" id="PS51918"/>
    </source>
</evidence>
<evidence type="ECO:0000256" key="11">
    <source>
        <dbReference type="ARBA" id="ARBA00023014"/>
    </source>
</evidence>
<evidence type="ECO:0000256" key="2">
    <source>
        <dbReference type="ARBA" id="ARBA00022485"/>
    </source>
</evidence>
<dbReference type="Gene3D" id="1.10.150.530">
    <property type="match status" value="1"/>
</dbReference>
<keyword evidence="4 12" id="KW-0698">rRNA processing</keyword>
<dbReference type="EC" id="2.1.1.192" evidence="12"/>
<evidence type="ECO:0000256" key="8">
    <source>
        <dbReference type="ARBA" id="ARBA00022694"/>
    </source>
</evidence>
<feature type="binding site" evidence="12">
    <location>
        <position position="110"/>
    </location>
    <ligand>
        <name>[4Fe-4S] cluster</name>
        <dbReference type="ChEBI" id="CHEBI:49883"/>
        <note>4Fe-4S-S-AdoMet</note>
    </ligand>
</feature>
<dbReference type="EMBL" id="JAOEGN010000003">
    <property type="protein sequence ID" value="MCU0104493.1"/>
    <property type="molecule type" value="Genomic_DNA"/>
</dbReference>
<dbReference type="Pfam" id="PF21016">
    <property type="entry name" value="RlmN_N"/>
    <property type="match status" value="1"/>
</dbReference>
<dbReference type="PANTHER" id="PTHR30544">
    <property type="entry name" value="23S RRNA METHYLTRANSFERASE"/>
    <property type="match status" value="1"/>
</dbReference>
<evidence type="ECO:0000256" key="1">
    <source>
        <dbReference type="ARBA" id="ARBA00004496"/>
    </source>
</evidence>
<feature type="binding site" evidence="12">
    <location>
        <position position="114"/>
    </location>
    <ligand>
        <name>[4Fe-4S] cluster</name>
        <dbReference type="ChEBI" id="CHEBI:49883"/>
        <note>4Fe-4S-S-AdoMet</note>
    </ligand>
</feature>
<dbReference type="RefSeq" id="WP_262095728.1">
    <property type="nucleotide sequence ID" value="NZ_JAOEGN010000003.1"/>
</dbReference>
<accession>A0ABT2PUU8</accession>
<dbReference type="InterPro" id="IPR048641">
    <property type="entry name" value="RlmN_N"/>
</dbReference>
<dbReference type="InterPro" id="IPR027492">
    <property type="entry name" value="RNA_MTrfase_RlmN"/>
</dbReference>
<dbReference type="CDD" id="cd01335">
    <property type="entry name" value="Radical_SAM"/>
    <property type="match status" value="1"/>
</dbReference>
<keyword evidence="9 12" id="KW-0479">Metal-binding</keyword>
<evidence type="ECO:0000256" key="7">
    <source>
        <dbReference type="ARBA" id="ARBA00022691"/>
    </source>
</evidence>
<organism evidence="14 15">
    <name type="scientific">Paracholeplasma vituli</name>
    <dbReference type="NCBI Taxonomy" id="69473"/>
    <lineage>
        <taxon>Bacteria</taxon>
        <taxon>Bacillati</taxon>
        <taxon>Mycoplasmatota</taxon>
        <taxon>Mollicutes</taxon>
        <taxon>Acholeplasmatales</taxon>
        <taxon>Acholeplasmataceae</taxon>
        <taxon>Paracholeplasma</taxon>
    </lineage>
</organism>
<name>A0ABT2PUU8_9MOLU</name>
<feature type="binding site" evidence="12">
    <location>
        <begin position="212"/>
        <end position="214"/>
    </location>
    <ligand>
        <name>S-adenosyl-L-methionine</name>
        <dbReference type="ChEBI" id="CHEBI:59789"/>
    </ligand>
</feature>
<dbReference type="InterPro" id="IPR013785">
    <property type="entry name" value="Aldolase_TIM"/>
</dbReference>
<gene>
    <name evidence="12 14" type="primary">rlmN</name>
    <name evidence="14" type="ORF">N7603_02335</name>
</gene>
<evidence type="ECO:0000256" key="3">
    <source>
        <dbReference type="ARBA" id="ARBA00022490"/>
    </source>
</evidence>
<reference evidence="15" key="1">
    <citation type="submission" date="2023-07" db="EMBL/GenBank/DDBJ databases">
        <title>Novel Mycoplasma species identified in domestic and wild animals.</title>
        <authorList>
            <person name="Volokhov D.V."/>
            <person name="Furtak V.A."/>
            <person name="Zagorodnyaya T.A."/>
        </authorList>
    </citation>
    <scope>NUCLEOTIDE SEQUENCE [LARGE SCALE GENOMIC DNA]</scope>
    <source>
        <strain evidence="15">92-19</strain>
    </source>
</reference>
<dbReference type="SUPFAM" id="SSF102114">
    <property type="entry name" value="Radical SAM enzymes"/>
    <property type="match status" value="1"/>
</dbReference>
<feature type="binding site" evidence="12">
    <location>
        <position position="189"/>
    </location>
    <ligand>
        <name>S-adenosyl-L-methionine</name>
        <dbReference type="ChEBI" id="CHEBI:59789"/>
    </ligand>
</feature>
<dbReference type="HAMAP" id="MF_01849">
    <property type="entry name" value="RNA_methyltr_RlmN"/>
    <property type="match status" value="1"/>
</dbReference>
<dbReference type="PANTHER" id="PTHR30544:SF5">
    <property type="entry name" value="RADICAL SAM CORE DOMAIN-CONTAINING PROTEIN"/>
    <property type="match status" value="1"/>
</dbReference>
<dbReference type="Gene3D" id="3.20.20.70">
    <property type="entry name" value="Aldolase class I"/>
    <property type="match status" value="1"/>
</dbReference>
<evidence type="ECO:0000256" key="6">
    <source>
        <dbReference type="ARBA" id="ARBA00022679"/>
    </source>
</evidence>
<feature type="active site" description="S-methylcysteine intermediate" evidence="12">
    <location>
        <position position="331"/>
    </location>
</feature>
<feature type="binding site" evidence="12">
    <location>
        <position position="288"/>
    </location>
    <ligand>
        <name>S-adenosyl-L-methionine</name>
        <dbReference type="ChEBI" id="CHEBI:59789"/>
    </ligand>
</feature>
<dbReference type="NCBIfam" id="TIGR00048">
    <property type="entry name" value="rRNA_mod_RlmN"/>
    <property type="match status" value="1"/>
</dbReference>
<comment type="catalytic activity">
    <reaction evidence="12">
        <text>adenosine(2503) in 23S rRNA + 2 reduced [2Fe-2S]-[ferredoxin] + 2 S-adenosyl-L-methionine = 2-methyladenosine(2503) in 23S rRNA + 5'-deoxyadenosine + L-methionine + 2 oxidized [2Fe-2S]-[ferredoxin] + S-adenosyl-L-homocysteine</text>
        <dbReference type="Rhea" id="RHEA:42916"/>
        <dbReference type="Rhea" id="RHEA-COMP:10000"/>
        <dbReference type="Rhea" id="RHEA-COMP:10001"/>
        <dbReference type="Rhea" id="RHEA-COMP:10152"/>
        <dbReference type="Rhea" id="RHEA-COMP:10282"/>
        <dbReference type="ChEBI" id="CHEBI:17319"/>
        <dbReference type="ChEBI" id="CHEBI:33737"/>
        <dbReference type="ChEBI" id="CHEBI:33738"/>
        <dbReference type="ChEBI" id="CHEBI:57844"/>
        <dbReference type="ChEBI" id="CHEBI:57856"/>
        <dbReference type="ChEBI" id="CHEBI:59789"/>
        <dbReference type="ChEBI" id="CHEBI:74411"/>
        <dbReference type="ChEBI" id="CHEBI:74497"/>
        <dbReference type="EC" id="2.1.1.192"/>
    </reaction>
</comment>
<feature type="binding site" evidence="12">
    <location>
        <position position="117"/>
    </location>
    <ligand>
        <name>[4Fe-4S] cluster</name>
        <dbReference type="ChEBI" id="CHEBI:49883"/>
        <note>4Fe-4S-S-AdoMet</note>
    </ligand>
</feature>
<evidence type="ECO:0000256" key="5">
    <source>
        <dbReference type="ARBA" id="ARBA00022603"/>
    </source>
</evidence>
<keyword evidence="11 12" id="KW-0411">Iron-sulfur</keyword>
<evidence type="ECO:0000256" key="12">
    <source>
        <dbReference type="HAMAP-Rule" id="MF_01849"/>
    </source>
</evidence>
<evidence type="ECO:0000256" key="10">
    <source>
        <dbReference type="ARBA" id="ARBA00023004"/>
    </source>
</evidence>
<dbReference type="Proteomes" id="UP001209076">
    <property type="component" value="Unassembled WGS sequence"/>
</dbReference>
<evidence type="ECO:0000313" key="14">
    <source>
        <dbReference type="EMBL" id="MCU0104493.1"/>
    </source>
</evidence>
<sequence length="339" mass="38801">MTNIYDLRLEALESFMESNGQKKFRASQVFDWIYKKKVVTFKEMTNLSQDVIELLEANFEIKTLEKVIESKSVDGTVKYLYGLQDGNLIETVVMNHDYGYSICVTSQVGCNMGCRFCASGILKKKRNLTAGEIMSQIIESERAYGKRISYVVVMGIGEPFDNYEHLMTFLTNANSPKGLEIVARHMTVSTCGIVPKIKEYADEQLQINLAISLHAPNNDVRNQLMPINKAYPIEQVIDAIRYYMTKTNRRITIEYILIDELNDKKEHAYELLKLLKGLNVYVNLIPYNEVTEAPFKRSKRENQEAFYDVLKKGGMNATLRKEQGHDINAACGQLRSQNL</sequence>
<comment type="subcellular location">
    <subcellularLocation>
        <location evidence="1 12">Cytoplasm</location>
    </subcellularLocation>
</comment>
<comment type="caution">
    <text evidence="14">The sequence shown here is derived from an EMBL/GenBank/DDBJ whole genome shotgun (WGS) entry which is preliminary data.</text>
</comment>
<dbReference type="SFLD" id="SFLDS00029">
    <property type="entry name" value="Radical_SAM"/>
    <property type="match status" value="1"/>
</dbReference>
<keyword evidence="6 12" id="KW-0808">Transferase</keyword>
<comment type="caution">
    <text evidence="12">Lacks conserved residue(s) required for the propagation of feature annotation.</text>
</comment>
<protein>
    <recommendedName>
        <fullName evidence="12">Probable dual-specificity RNA methyltransferase RlmN</fullName>
        <ecNumber evidence="12">2.1.1.192</ecNumber>
    </recommendedName>
    <alternativeName>
        <fullName evidence="12">23S rRNA (adenine(2503)-C(2))-methyltransferase</fullName>
    </alternativeName>
    <alternativeName>
        <fullName evidence="12">23S rRNA m2A2503 methyltransferase</fullName>
    </alternativeName>
    <alternativeName>
        <fullName evidence="12">Ribosomal RNA large subunit methyltransferase N</fullName>
    </alternativeName>
    <alternativeName>
        <fullName evidence="12">tRNA (adenine(37)-C(2))-methyltransferase</fullName>
    </alternativeName>
    <alternativeName>
        <fullName evidence="12">tRNA m2A37 methyltransferase</fullName>
    </alternativeName>
</protein>
<dbReference type="SFLD" id="SFLDF00275">
    <property type="entry name" value="adenosine_C2_methyltransferase"/>
    <property type="match status" value="1"/>
</dbReference>
<feature type="binding site" evidence="12">
    <location>
        <begin position="157"/>
        <end position="158"/>
    </location>
    <ligand>
        <name>S-adenosyl-L-methionine</name>
        <dbReference type="ChEBI" id="CHEBI:59789"/>
    </ligand>
</feature>
<evidence type="ECO:0000256" key="4">
    <source>
        <dbReference type="ARBA" id="ARBA00022552"/>
    </source>
</evidence>
<dbReference type="Pfam" id="PF04055">
    <property type="entry name" value="Radical_SAM"/>
    <property type="match status" value="1"/>
</dbReference>
<dbReference type="InterPro" id="IPR007197">
    <property type="entry name" value="rSAM"/>
</dbReference>
<comment type="miscellaneous">
    <text evidence="12">Reaction proceeds by a ping-pong mechanism involving intermediate methylation of a conserved cysteine residue.</text>
</comment>
<comment type="similarity">
    <text evidence="12">Belongs to the radical SAM superfamily. RlmN family.</text>
</comment>
<keyword evidence="8 12" id="KW-0819">tRNA processing</keyword>